<accession>A0A9W5QW90</accession>
<organism evidence="2 3">
    <name type="scientific">Bacillus cereus HuB4-4</name>
    <dbReference type="NCBI Taxonomy" id="1053211"/>
    <lineage>
        <taxon>Bacteria</taxon>
        <taxon>Bacillati</taxon>
        <taxon>Bacillota</taxon>
        <taxon>Bacilli</taxon>
        <taxon>Bacillales</taxon>
        <taxon>Bacillaceae</taxon>
        <taxon>Bacillus</taxon>
        <taxon>Bacillus cereus group</taxon>
    </lineage>
</organism>
<comment type="caution">
    <text evidence="2">The sequence shown here is derived from an EMBL/GenBank/DDBJ whole genome shotgun (WGS) entry which is preliminary data.</text>
</comment>
<dbReference type="GO" id="GO:0004803">
    <property type="term" value="F:transposase activity"/>
    <property type="evidence" value="ECO:0007669"/>
    <property type="project" value="InterPro"/>
</dbReference>
<dbReference type="GO" id="GO:0006313">
    <property type="term" value="P:DNA transposition"/>
    <property type="evidence" value="ECO:0007669"/>
    <property type="project" value="InterPro"/>
</dbReference>
<dbReference type="EMBL" id="AHEF01000045">
    <property type="protein sequence ID" value="EOP90034.1"/>
    <property type="molecule type" value="Genomic_DNA"/>
</dbReference>
<proteinExistence type="predicted"/>
<name>A0A9W5QW90_BACCE</name>
<reference evidence="2 3" key="1">
    <citation type="submission" date="2012-12" db="EMBL/GenBank/DDBJ databases">
        <title>The Genome Sequence of Bacillus cereus HuB4-4.</title>
        <authorList>
            <consortium name="The Broad Institute Genome Sequencing Platform"/>
            <consortium name="The Broad Institute Genome Sequencing Center for Infectious Disease"/>
            <person name="Feldgarden M."/>
            <person name="Van der Auwera G.A."/>
            <person name="Mahillon J."/>
            <person name="Duprez V."/>
            <person name="Timmery S."/>
            <person name="Mattelet C."/>
            <person name="Dierick K."/>
            <person name="Sun M."/>
            <person name="Yu Z."/>
            <person name="Zhu L."/>
            <person name="Hu X."/>
            <person name="Shank E.B."/>
            <person name="Swiecicka I."/>
            <person name="Hansen B.M."/>
            <person name="Andrup L."/>
            <person name="Walker B."/>
            <person name="Young S.K."/>
            <person name="Zeng Q."/>
            <person name="Gargeya S."/>
            <person name="Fitzgerald M."/>
            <person name="Haas B."/>
            <person name="Abouelleil A."/>
            <person name="Alvarado L."/>
            <person name="Arachchi H.M."/>
            <person name="Berlin A.M."/>
            <person name="Chapman S.B."/>
            <person name="Dewar J."/>
            <person name="Goldberg J."/>
            <person name="Griggs A."/>
            <person name="Gujja S."/>
            <person name="Hansen M."/>
            <person name="Howarth C."/>
            <person name="Imamovic A."/>
            <person name="Larimer J."/>
            <person name="McCowan C."/>
            <person name="Murphy C."/>
            <person name="Neiman D."/>
            <person name="Pearson M."/>
            <person name="Priest M."/>
            <person name="Roberts A."/>
            <person name="Saif S."/>
            <person name="Shea T."/>
            <person name="Sisk P."/>
            <person name="Sykes S."/>
            <person name="Wortman J."/>
            <person name="Nusbaum C."/>
            <person name="Birren B."/>
        </authorList>
    </citation>
    <scope>NUCLEOTIDE SEQUENCE [LARGE SCALE GENOMIC DNA]</scope>
    <source>
        <strain evidence="2 3">HuB4-4</strain>
    </source>
</reference>
<feature type="domain" description="Tn3 transposase DDE" evidence="1">
    <location>
        <begin position="18"/>
        <end position="131"/>
    </location>
</feature>
<evidence type="ECO:0000313" key="3">
    <source>
        <dbReference type="Proteomes" id="UP000014009"/>
    </source>
</evidence>
<dbReference type="Proteomes" id="UP000014009">
    <property type="component" value="Unassembled WGS sequence"/>
</dbReference>
<dbReference type="InterPro" id="IPR002513">
    <property type="entry name" value="Tn3_Tnp_DDE_dom"/>
</dbReference>
<gene>
    <name evidence="2" type="ORF">IGM_02223</name>
</gene>
<evidence type="ECO:0000259" key="1">
    <source>
        <dbReference type="Pfam" id="PF01526"/>
    </source>
</evidence>
<protein>
    <recommendedName>
        <fullName evidence="1">Tn3 transposase DDE domain-containing protein</fullName>
    </recommendedName>
</protein>
<dbReference type="AlphaFoldDB" id="A0A9W5QW90"/>
<dbReference type="Pfam" id="PF01526">
    <property type="entry name" value="DDE_Tnp_Tn3"/>
    <property type="match status" value="1"/>
</dbReference>
<sequence length="146" mass="16821">MEFGIKPHDGVASTLSWPGVMIYWHVKNKSACIHSQLKTCTSSEVAAMIKGLLQHDRNEEVNRNYVDTHGQSEVGFVFCYLLGFNLMPRFKNIGQKKLYKPNHGMTDPYPNLQLVLAKNPNNWDLIYNHIKTYGKFHMDLNKRLAI</sequence>
<evidence type="ECO:0000313" key="2">
    <source>
        <dbReference type="EMBL" id="EOP90034.1"/>
    </source>
</evidence>